<gene>
    <name evidence="1" type="ORF">Cvel_19998</name>
</gene>
<protein>
    <recommendedName>
        <fullName evidence="2">MYND-type domain-containing protein</fullName>
    </recommendedName>
</protein>
<dbReference type="AlphaFoldDB" id="A0A0G4G2Z2"/>
<evidence type="ECO:0000313" key="1">
    <source>
        <dbReference type="EMBL" id="CEM22583.1"/>
    </source>
</evidence>
<proteinExistence type="predicted"/>
<sequence length="519" mass="57953">MSTSSVPTEGGQSSEGSSDGLIPDFLLVGGANIRQAIVGLVELKTLVEAVFQKLKQDYANAKSASEGSTEAEVAALAKGFMCRLLRIWGVLESSANKSSAEFCRIFCKYKNRLSSSSSEACFATVVQEVLYVKGLFHTALWLFTVKTLIPPTMLESVSKRRAFHMIDRQMDRSEGKVTADHEPTHRIVISRDIVIRLNNCAPPESSVADKAPLEFSPLFRILFEHAQKPQPEEGRKSKDVISLWMADIAIFEVFGMAQQIRRGFCTAFRSPENVNDALSLYRATVKAVELGVFWGYTMKAFEMSIQNLKVVKLILKDKMKALKVFRTVQNSKKKTEPAPCQVKNPNPFVEGKVHQVKICVFFDLLIYCLESLLTKAQRKALKCADGLPTTTVFIQWLQSKRKEPLAKLPLSSLSAFVDQMTDAQIVETRRKAEQSENKERPSSSMAYCGSDPSFAKPSSDNTTSAATVYIEEPFWDTNLDSRKQMKKATCFPCDNCRKEIVKVKSCAVCQLAVYCSRKC</sequence>
<evidence type="ECO:0008006" key="2">
    <source>
        <dbReference type="Google" id="ProtNLM"/>
    </source>
</evidence>
<reference evidence="1" key="1">
    <citation type="submission" date="2014-11" db="EMBL/GenBank/DDBJ databases">
        <authorList>
            <person name="Otto D Thomas"/>
            <person name="Naeem Raeece"/>
        </authorList>
    </citation>
    <scope>NUCLEOTIDE SEQUENCE</scope>
</reference>
<organism evidence="1">
    <name type="scientific">Chromera velia CCMP2878</name>
    <dbReference type="NCBI Taxonomy" id="1169474"/>
    <lineage>
        <taxon>Eukaryota</taxon>
        <taxon>Sar</taxon>
        <taxon>Alveolata</taxon>
        <taxon>Colpodellida</taxon>
        <taxon>Chromeraceae</taxon>
        <taxon>Chromera</taxon>
    </lineage>
</organism>
<dbReference type="PhylomeDB" id="A0A0G4G2Z2"/>
<dbReference type="EMBL" id="CDMZ01000841">
    <property type="protein sequence ID" value="CEM22583.1"/>
    <property type="molecule type" value="Genomic_DNA"/>
</dbReference>
<name>A0A0G4G2Z2_9ALVE</name>
<dbReference type="VEuPathDB" id="CryptoDB:Cvel_19998"/>
<accession>A0A0G4G2Z2</accession>